<organism evidence="1 2">
    <name type="scientific">Leucobacter soli</name>
    <dbReference type="NCBI Taxonomy" id="2812850"/>
    <lineage>
        <taxon>Bacteria</taxon>
        <taxon>Bacillati</taxon>
        <taxon>Actinomycetota</taxon>
        <taxon>Actinomycetes</taxon>
        <taxon>Micrococcales</taxon>
        <taxon>Microbacteriaceae</taxon>
        <taxon>Leucobacter</taxon>
    </lineage>
</organism>
<dbReference type="EMBL" id="CAJVAP010000045">
    <property type="protein sequence ID" value="CAG7622394.1"/>
    <property type="molecule type" value="Genomic_DNA"/>
</dbReference>
<name>A0A916K341_9MICO</name>
<dbReference type="Proteomes" id="UP000693892">
    <property type="component" value="Unassembled WGS sequence"/>
</dbReference>
<gene>
    <name evidence="1" type="ORF">LEUCIP111803_02512</name>
</gene>
<dbReference type="AlphaFoldDB" id="A0A916K341"/>
<reference evidence="1" key="1">
    <citation type="submission" date="2021-06" db="EMBL/GenBank/DDBJ databases">
        <authorList>
            <person name="Criscuolo A."/>
        </authorList>
    </citation>
    <scope>NUCLEOTIDE SEQUENCE</scope>
    <source>
        <strain evidence="1">CIP111803</strain>
    </source>
</reference>
<evidence type="ECO:0000313" key="2">
    <source>
        <dbReference type="Proteomes" id="UP000693892"/>
    </source>
</evidence>
<sequence>MSAVVEFNKGRDQVSAVCRNCPDHRGDLSKGHFKVSYPTRTVEGVKRAQARVADHNKVNHAEEVAA</sequence>
<accession>A0A916K341</accession>
<evidence type="ECO:0000313" key="1">
    <source>
        <dbReference type="EMBL" id="CAG7622394.1"/>
    </source>
</evidence>
<comment type="caution">
    <text evidence="1">The sequence shown here is derived from an EMBL/GenBank/DDBJ whole genome shotgun (WGS) entry which is preliminary data.</text>
</comment>
<proteinExistence type="predicted"/>
<dbReference type="RefSeq" id="WP_218116424.1">
    <property type="nucleotide sequence ID" value="NZ_CAJVAP010000045.1"/>
</dbReference>
<protein>
    <submittedName>
        <fullName evidence="1">Uncharacterized protein</fullName>
    </submittedName>
</protein>
<keyword evidence="2" id="KW-1185">Reference proteome</keyword>